<dbReference type="InterPro" id="IPR052048">
    <property type="entry name" value="ST_Response_Regulator"/>
</dbReference>
<evidence type="ECO:0000313" key="4">
    <source>
        <dbReference type="Proteomes" id="UP000193862"/>
    </source>
</evidence>
<dbReference type="Gene3D" id="3.40.50.2300">
    <property type="match status" value="1"/>
</dbReference>
<dbReference type="PANTHER" id="PTHR43228">
    <property type="entry name" value="TWO-COMPONENT RESPONSE REGULATOR"/>
    <property type="match status" value="1"/>
</dbReference>
<dbReference type="OrthoDB" id="9801602at2"/>
<feature type="modified residue" description="4-aspartylphosphate" evidence="1">
    <location>
        <position position="55"/>
    </location>
</feature>
<reference evidence="3 4" key="1">
    <citation type="submission" date="2017-03" db="EMBL/GenBank/DDBJ databases">
        <authorList>
            <person name="Afonso C.L."/>
            <person name="Miller P.J."/>
            <person name="Scott M.A."/>
            <person name="Spackman E."/>
            <person name="Goraichik I."/>
            <person name="Dimitrov K.M."/>
            <person name="Suarez D.L."/>
            <person name="Swayne D.E."/>
        </authorList>
    </citation>
    <scope>NUCLEOTIDE SEQUENCE [LARGE SCALE GENOMIC DNA]</scope>
    <source>
        <strain evidence="3 4">CECT 8620</strain>
    </source>
</reference>
<evidence type="ECO:0000313" key="3">
    <source>
        <dbReference type="EMBL" id="SLN55283.1"/>
    </source>
</evidence>
<dbReference type="GO" id="GO:0004673">
    <property type="term" value="F:protein histidine kinase activity"/>
    <property type="evidence" value="ECO:0007669"/>
    <property type="project" value="UniProtKB-EC"/>
</dbReference>
<dbReference type="PANTHER" id="PTHR43228:SF1">
    <property type="entry name" value="TWO-COMPONENT RESPONSE REGULATOR ARR22"/>
    <property type="match status" value="1"/>
</dbReference>
<dbReference type="PROSITE" id="PS50110">
    <property type="entry name" value="RESPONSE_REGULATORY"/>
    <property type="match status" value="1"/>
</dbReference>
<dbReference type="EMBL" id="FWFS01000009">
    <property type="protein sequence ID" value="SLN55283.1"/>
    <property type="molecule type" value="Genomic_DNA"/>
</dbReference>
<dbReference type="AlphaFoldDB" id="A0A1Y5T3Y7"/>
<dbReference type="GO" id="GO:0000160">
    <property type="term" value="P:phosphorelay signal transduction system"/>
    <property type="evidence" value="ECO:0007669"/>
    <property type="project" value="InterPro"/>
</dbReference>
<dbReference type="Proteomes" id="UP000193862">
    <property type="component" value="Unassembled WGS sequence"/>
</dbReference>
<evidence type="ECO:0000256" key="1">
    <source>
        <dbReference type="PROSITE-ProRule" id="PRU00169"/>
    </source>
</evidence>
<keyword evidence="3" id="KW-0418">Kinase</keyword>
<keyword evidence="1" id="KW-0597">Phosphoprotein</keyword>
<keyword evidence="3" id="KW-0808">Transferase</keyword>
<feature type="domain" description="Response regulatory" evidence="2">
    <location>
        <begin position="4"/>
        <end position="124"/>
    </location>
</feature>
<name>A0A1Y5T3Y7_9RHOB</name>
<dbReference type="CDD" id="cd17546">
    <property type="entry name" value="REC_hyHK_CKI1_RcsC-like"/>
    <property type="match status" value="1"/>
</dbReference>
<sequence length="126" mass="13857">MKSHILIVEDDPTSRFLMSEMLDDLGVGCEEVPNGQACLETLSQNSGRFDAIFMDIHMPVMTGDHATREIRRAHDDPPRNLTVFAVTADTFWHDSQVASAAGFNGVISKPITRAKIATVLESLRAT</sequence>
<dbReference type="InterPro" id="IPR011006">
    <property type="entry name" value="CheY-like_superfamily"/>
</dbReference>
<dbReference type="RefSeq" id="WP_085837153.1">
    <property type="nucleotide sequence ID" value="NZ_FWFS01000009.1"/>
</dbReference>
<dbReference type="EC" id="2.7.13.3" evidence="3"/>
<organism evidence="3 4">
    <name type="scientific">Aquimixticola soesokkakensis</name>
    <dbReference type="NCBI Taxonomy" id="1519096"/>
    <lineage>
        <taxon>Bacteria</taxon>
        <taxon>Pseudomonadati</taxon>
        <taxon>Pseudomonadota</taxon>
        <taxon>Alphaproteobacteria</taxon>
        <taxon>Rhodobacterales</taxon>
        <taxon>Paracoccaceae</taxon>
        <taxon>Aquimixticola</taxon>
    </lineage>
</organism>
<dbReference type="Pfam" id="PF00072">
    <property type="entry name" value="Response_reg"/>
    <property type="match status" value="1"/>
</dbReference>
<protein>
    <submittedName>
        <fullName evidence="3">Sensor histidine kinase RcsC</fullName>
        <ecNumber evidence="3">2.7.13.3</ecNumber>
    </submittedName>
</protein>
<keyword evidence="4" id="KW-1185">Reference proteome</keyword>
<dbReference type="InterPro" id="IPR001789">
    <property type="entry name" value="Sig_transdc_resp-reg_receiver"/>
</dbReference>
<dbReference type="SMART" id="SM00448">
    <property type="entry name" value="REC"/>
    <property type="match status" value="1"/>
</dbReference>
<proteinExistence type="predicted"/>
<evidence type="ECO:0000259" key="2">
    <source>
        <dbReference type="PROSITE" id="PS50110"/>
    </source>
</evidence>
<dbReference type="SUPFAM" id="SSF52172">
    <property type="entry name" value="CheY-like"/>
    <property type="match status" value="1"/>
</dbReference>
<gene>
    <name evidence="3" type="primary">rcsC</name>
    <name evidence="3" type="ORF">AQS8620_02428</name>
</gene>
<accession>A0A1Y5T3Y7</accession>